<dbReference type="Pfam" id="PF13508">
    <property type="entry name" value="Acetyltransf_7"/>
    <property type="match status" value="1"/>
</dbReference>
<sequence>MSEFLIREANDGDGSELVGLARRVFEEHGGAAFDPARHPELDQPASAYAGRGGRLWVVARGETLVGALAVARRFRAGEFEIALLYLDRDVRGQGLAAALLAGATAFATASGGVRLTSWLDARFDSGARFYERQGFLRLPGVRARHDAGDTLQHAYARDVAQAA</sequence>
<proteinExistence type="predicted"/>
<evidence type="ECO:0000259" key="2">
    <source>
        <dbReference type="PROSITE" id="PS51186"/>
    </source>
</evidence>
<keyword evidence="4" id="KW-1185">Reference proteome</keyword>
<dbReference type="PROSITE" id="PS51186">
    <property type="entry name" value="GNAT"/>
    <property type="match status" value="1"/>
</dbReference>
<dbReference type="GO" id="GO:0008080">
    <property type="term" value="F:N-acetyltransferase activity"/>
    <property type="evidence" value="ECO:0007669"/>
    <property type="project" value="InterPro"/>
</dbReference>
<keyword evidence="1" id="KW-0808">Transferase</keyword>
<reference evidence="3" key="1">
    <citation type="journal article" date="2014" name="Int. J. Syst. Evol. Microbiol.">
        <title>Complete genome sequence of Corynebacterium casei LMG S-19264T (=DSM 44701T), isolated from a smear-ripened cheese.</title>
        <authorList>
            <consortium name="US DOE Joint Genome Institute (JGI-PGF)"/>
            <person name="Walter F."/>
            <person name="Albersmeier A."/>
            <person name="Kalinowski J."/>
            <person name="Ruckert C."/>
        </authorList>
    </citation>
    <scope>NUCLEOTIDE SEQUENCE</scope>
    <source>
        <strain evidence="3">VKM B-2748</strain>
    </source>
</reference>
<protein>
    <recommendedName>
        <fullName evidence="2">N-acetyltransferase domain-containing protein</fullName>
    </recommendedName>
</protein>
<dbReference type="InterPro" id="IPR000182">
    <property type="entry name" value="GNAT_dom"/>
</dbReference>
<dbReference type="AlphaFoldDB" id="A0A9W6JQX3"/>
<dbReference type="Gene3D" id="3.40.630.30">
    <property type="match status" value="1"/>
</dbReference>
<gene>
    <name evidence="3" type="ORF">GCM10008174_18900</name>
</gene>
<dbReference type="RefSeq" id="WP_271200620.1">
    <property type="nucleotide sequence ID" value="NZ_BSFL01000002.1"/>
</dbReference>
<feature type="domain" description="N-acetyltransferase" evidence="2">
    <location>
        <begin position="4"/>
        <end position="158"/>
    </location>
</feature>
<dbReference type="InterPro" id="IPR016181">
    <property type="entry name" value="Acyl_CoA_acyltransferase"/>
</dbReference>
<evidence type="ECO:0000313" key="3">
    <source>
        <dbReference type="EMBL" id="GLK80149.1"/>
    </source>
</evidence>
<dbReference type="PANTHER" id="PTHR13947:SF37">
    <property type="entry name" value="LD18367P"/>
    <property type="match status" value="1"/>
</dbReference>
<accession>A0A9W6JQX3</accession>
<dbReference type="Proteomes" id="UP001143309">
    <property type="component" value="Unassembled WGS sequence"/>
</dbReference>
<dbReference type="InterPro" id="IPR050769">
    <property type="entry name" value="NAT_camello-type"/>
</dbReference>
<name>A0A9W6JQX3_9HYPH</name>
<reference evidence="3" key="2">
    <citation type="submission" date="2023-01" db="EMBL/GenBank/DDBJ databases">
        <authorList>
            <person name="Sun Q."/>
            <person name="Evtushenko L."/>
        </authorList>
    </citation>
    <scope>NUCLEOTIDE SEQUENCE</scope>
    <source>
        <strain evidence="3">VKM B-2748</strain>
    </source>
</reference>
<comment type="caution">
    <text evidence="3">The sequence shown here is derived from an EMBL/GenBank/DDBJ whole genome shotgun (WGS) entry which is preliminary data.</text>
</comment>
<dbReference type="EMBL" id="BSFL01000002">
    <property type="protein sequence ID" value="GLK80149.1"/>
    <property type="molecule type" value="Genomic_DNA"/>
</dbReference>
<evidence type="ECO:0000256" key="1">
    <source>
        <dbReference type="ARBA" id="ARBA00022679"/>
    </source>
</evidence>
<dbReference type="PANTHER" id="PTHR13947">
    <property type="entry name" value="GNAT FAMILY N-ACETYLTRANSFERASE"/>
    <property type="match status" value="1"/>
</dbReference>
<evidence type="ECO:0000313" key="4">
    <source>
        <dbReference type="Proteomes" id="UP001143309"/>
    </source>
</evidence>
<dbReference type="SUPFAM" id="SSF55729">
    <property type="entry name" value="Acyl-CoA N-acyltransferases (Nat)"/>
    <property type="match status" value="1"/>
</dbReference>
<organism evidence="3 4">
    <name type="scientific">Methylopila turkensis</name>
    <dbReference type="NCBI Taxonomy" id="1437816"/>
    <lineage>
        <taxon>Bacteria</taxon>
        <taxon>Pseudomonadati</taxon>
        <taxon>Pseudomonadota</taxon>
        <taxon>Alphaproteobacteria</taxon>
        <taxon>Hyphomicrobiales</taxon>
        <taxon>Methylopilaceae</taxon>
        <taxon>Methylopila</taxon>
    </lineage>
</organism>